<keyword evidence="2" id="KW-0809">Transit peptide</keyword>
<dbReference type="Pfam" id="PF02536">
    <property type="entry name" value="mTERF"/>
    <property type="match status" value="1"/>
</dbReference>
<comment type="similarity">
    <text evidence="1">Belongs to the mTERF family.</text>
</comment>
<dbReference type="InterPro" id="IPR038538">
    <property type="entry name" value="MTERF_sf"/>
</dbReference>
<sequence>MRTYSVDSGGAMERLAPVINISERTAKLVAVLEAKKGAKFSEQRVSLLYHHLLDLGVKPRTIEAQLQEMPDLLHHPLDKWRDTSAAMVGCGLTGLTVLQNIATAPRLLQMKSRELINTLMKLHNIHFGKHNLLTLASSHPALYFVPPTTLKKRITVLHGMFPTADLATFLRNNPNVLTEDLKTIMVKIMYIHKVMGLEQPHMASCQGLTHSLLHIKTRHQFLYRSGVYKTPNLLRDYRSDKRNPRLSDILDSSDRFFANKVARLTDEEYTTFKAMMVEEEEEEENELDSYSSSDEEEELF</sequence>
<feature type="region of interest" description="Disordered" evidence="3">
    <location>
        <begin position="278"/>
        <end position="300"/>
    </location>
</feature>
<evidence type="ECO:0000256" key="1">
    <source>
        <dbReference type="ARBA" id="ARBA00007692"/>
    </source>
</evidence>
<dbReference type="AlphaFoldDB" id="A0AAE1FW38"/>
<dbReference type="EMBL" id="JAWQEG010001346">
    <property type="protein sequence ID" value="KAK3880217.1"/>
    <property type="molecule type" value="Genomic_DNA"/>
</dbReference>
<gene>
    <name evidence="4" type="ORF">Pcinc_015286</name>
</gene>
<reference evidence="4" key="1">
    <citation type="submission" date="2023-10" db="EMBL/GenBank/DDBJ databases">
        <title>Genome assemblies of two species of porcelain crab, Petrolisthes cinctipes and Petrolisthes manimaculis (Anomura: Porcellanidae).</title>
        <authorList>
            <person name="Angst P."/>
        </authorList>
    </citation>
    <scope>NUCLEOTIDE SEQUENCE</scope>
    <source>
        <strain evidence="4">PB745_01</strain>
        <tissue evidence="4">Gill</tissue>
    </source>
</reference>
<dbReference type="Gene3D" id="1.25.70.10">
    <property type="entry name" value="Transcription termination factor 3, mitochondrial"/>
    <property type="match status" value="1"/>
</dbReference>
<keyword evidence="5" id="KW-1185">Reference proteome</keyword>
<dbReference type="GO" id="GO:0003676">
    <property type="term" value="F:nucleic acid binding"/>
    <property type="evidence" value="ECO:0007669"/>
    <property type="project" value="InterPro"/>
</dbReference>
<evidence type="ECO:0000256" key="3">
    <source>
        <dbReference type="SAM" id="MobiDB-lite"/>
    </source>
</evidence>
<protein>
    <submittedName>
        <fullName evidence="4">Uncharacterized protein</fullName>
    </submittedName>
</protein>
<accession>A0AAE1FW38</accession>
<name>A0AAE1FW38_PETCI</name>
<evidence type="ECO:0000256" key="2">
    <source>
        <dbReference type="ARBA" id="ARBA00022946"/>
    </source>
</evidence>
<comment type="caution">
    <text evidence="4">The sequence shown here is derived from an EMBL/GenBank/DDBJ whole genome shotgun (WGS) entry which is preliminary data.</text>
</comment>
<dbReference type="InterPro" id="IPR003690">
    <property type="entry name" value="MTERF"/>
</dbReference>
<evidence type="ECO:0000313" key="4">
    <source>
        <dbReference type="EMBL" id="KAK3880217.1"/>
    </source>
</evidence>
<evidence type="ECO:0000313" key="5">
    <source>
        <dbReference type="Proteomes" id="UP001286313"/>
    </source>
</evidence>
<proteinExistence type="inferred from homology"/>
<dbReference type="Proteomes" id="UP001286313">
    <property type="component" value="Unassembled WGS sequence"/>
</dbReference>
<organism evidence="4 5">
    <name type="scientific">Petrolisthes cinctipes</name>
    <name type="common">Flat porcelain crab</name>
    <dbReference type="NCBI Taxonomy" id="88211"/>
    <lineage>
        <taxon>Eukaryota</taxon>
        <taxon>Metazoa</taxon>
        <taxon>Ecdysozoa</taxon>
        <taxon>Arthropoda</taxon>
        <taxon>Crustacea</taxon>
        <taxon>Multicrustacea</taxon>
        <taxon>Malacostraca</taxon>
        <taxon>Eumalacostraca</taxon>
        <taxon>Eucarida</taxon>
        <taxon>Decapoda</taxon>
        <taxon>Pleocyemata</taxon>
        <taxon>Anomura</taxon>
        <taxon>Galatheoidea</taxon>
        <taxon>Porcellanidae</taxon>
        <taxon>Petrolisthes</taxon>
    </lineage>
</organism>